<sequence>MTPQTTLPETANNIKTETAAPYAYLHAGTAHYKFFTEMALPARRPRPHYQLKQADIAAMHSVKAYVQQHFLDEDLSLKLLCQKFALNEFKLKKGFKMLFGQTVFGYAHQLKMQLSRDMLMSQHMNVNETAELLGYSTPNHFSAAFKKMYGFCPGRLLR</sequence>
<dbReference type="InterPro" id="IPR053142">
    <property type="entry name" value="PchR_regulatory_protein"/>
</dbReference>
<dbReference type="PANTHER" id="PTHR47893:SF1">
    <property type="entry name" value="REGULATORY PROTEIN PCHR"/>
    <property type="match status" value="1"/>
</dbReference>
<evidence type="ECO:0000256" key="1">
    <source>
        <dbReference type="ARBA" id="ARBA00023015"/>
    </source>
</evidence>
<dbReference type="InterPro" id="IPR009057">
    <property type="entry name" value="Homeodomain-like_sf"/>
</dbReference>
<dbReference type="Gene3D" id="1.10.10.60">
    <property type="entry name" value="Homeodomain-like"/>
    <property type="match status" value="1"/>
</dbReference>
<evidence type="ECO:0000259" key="3">
    <source>
        <dbReference type="PROSITE" id="PS01124"/>
    </source>
</evidence>
<dbReference type="PANTHER" id="PTHR47893">
    <property type="entry name" value="REGULATORY PROTEIN PCHR"/>
    <property type="match status" value="1"/>
</dbReference>
<organism evidence="4 5">
    <name type="scientific">Chitinophaga horti</name>
    <dbReference type="NCBI Taxonomy" id="2920382"/>
    <lineage>
        <taxon>Bacteria</taxon>
        <taxon>Pseudomonadati</taxon>
        <taxon>Bacteroidota</taxon>
        <taxon>Chitinophagia</taxon>
        <taxon>Chitinophagales</taxon>
        <taxon>Chitinophagaceae</taxon>
        <taxon>Chitinophaga</taxon>
    </lineage>
</organism>
<dbReference type="SUPFAM" id="SSF46689">
    <property type="entry name" value="Homeodomain-like"/>
    <property type="match status" value="1"/>
</dbReference>
<keyword evidence="1" id="KW-0805">Transcription regulation</keyword>
<dbReference type="Proteomes" id="UP001162741">
    <property type="component" value="Chromosome"/>
</dbReference>
<accession>A0ABY6J190</accession>
<gene>
    <name evidence="4" type="ORF">MKQ68_24830</name>
</gene>
<dbReference type="PROSITE" id="PS01124">
    <property type="entry name" value="HTH_ARAC_FAMILY_2"/>
    <property type="match status" value="1"/>
</dbReference>
<keyword evidence="5" id="KW-1185">Reference proteome</keyword>
<protein>
    <submittedName>
        <fullName evidence="4">AraC family transcriptional regulator</fullName>
    </submittedName>
</protein>
<reference evidence="4" key="1">
    <citation type="submission" date="2022-10" db="EMBL/GenBank/DDBJ databases">
        <title>Chitinophaga sp. nov., isolated from soil.</title>
        <authorList>
            <person name="Jeon C.O."/>
        </authorList>
    </citation>
    <scope>NUCLEOTIDE SEQUENCE</scope>
    <source>
        <strain evidence="4">R8</strain>
    </source>
</reference>
<feature type="domain" description="HTH araC/xylS-type" evidence="3">
    <location>
        <begin position="60"/>
        <end position="158"/>
    </location>
</feature>
<dbReference type="RefSeq" id="WP_264281415.1">
    <property type="nucleotide sequence ID" value="NZ_CP107006.1"/>
</dbReference>
<dbReference type="EMBL" id="CP107006">
    <property type="protein sequence ID" value="UYQ93313.1"/>
    <property type="molecule type" value="Genomic_DNA"/>
</dbReference>
<proteinExistence type="predicted"/>
<dbReference type="Pfam" id="PF12833">
    <property type="entry name" value="HTH_18"/>
    <property type="match status" value="1"/>
</dbReference>
<keyword evidence="2" id="KW-0804">Transcription</keyword>
<dbReference type="SMART" id="SM00342">
    <property type="entry name" value="HTH_ARAC"/>
    <property type="match status" value="1"/>
</dbReference>
<evidence type="ECO:0000313" key="5">
    <source>
        <dbReference type="Proteomes" id="UP001162741"/>
    </source>
</evidence>
<name>A0ABY6J190_9BACT</name>
<evidence type="ECO:0000313" key="4">
    <source>
        <dbReference type="EMBL" id="UYQ93313.1"/>
    </source>
</evidence>
<evidence type="ECO:0000256" key="2">
    <source>
        <dbReference type="ARBA" id="ARBA00023163"/>
    </source>
</evidence>
<dbReference type="InterPro" id="IPR018060">
    <property type="entry name" value="HTH_AraC"/>
</dbReference>